<dbReference type="SMART" id="SM00367">
    <property type="entry name" value="LRR_CC"/>
    <property type="match status" value="5"/>
</dbReference>
<dbReference type="InterPro" id="IPR006553">
    <property type="entry name" value="Leu-rich_rpt_Cys-con_subtyp"/>
</dbReference>
<dbReference type="EMBL" id="CM026425">
    <property type="protein sequence ID" value="KAG0576775.1"/>
    <property type="molecule type" value="Genomic_DNA"/>
</dbReference>
<evidence type="ECO:0000259" key="1">
    <source>
        <dbReference type="Pfam" id="PF25372"/>
    </source>
</evidence>
<evidence type="ECO:0000313" key="3">
    <source>
        <dbReference type="Proteomes" id="UP000822688"/>
    </source>
</evidence>
<evidence type="ECO:0000313" key="2">
    <source>
        <dbReference type="EMBL" id="KAG0576775.1"/>
    </source>
</evidence>
<protein>
    <recommendedName>
        <fullName evidence="1">F-box/LRR-repeat protein 15-like leucin rich repeat domain-containing protein</fullName>
    </recommendedName>
</protein>
<dbReference type="PANTHER" id="PTHR13318">
    <property type="entry name" value="PARTNER OF PAIRED, ISOFORM B-RELATED"/>
    <property type="match status" value="1"/>
</dbReference>
<feature type="domain" description="F-box/LRR-repeat protein 15-like leucin rich repeat" evidence="1">
    <location>
        <begin position="184"/>
        <end position="555"/>
    </location>
</feature>
<gene>
    <name evidence="2" type="ORF">KC19_5G106700</name>
</gene>
<dbReference type="PANTHER" id="PTHR13318:SF190">
    <property type="entry name" value="PARTNER OF PAIRED, ISOFORM B"/>
    <property type="match status" value="1"/>
</dbReference>
<comment type="caution">
    <text evidence="2">The sequence shown here is derived from an EMBL/GenBank/DDBJ whole genome shotgun (WGS) entry which is preliminary data.</text>
</comment>
<dbReference type="GO" id="GO:0019005">
    <property type="term" value="C:SCF ubiquitin ligase complex"/>
    <property type="evidence" value="ECO:0007669"/>
    <property type="project" value="TreeGrafter"/>
</dbReference>
<keyword evidence="3" id="KW-1185">Reference proteome</keyword>
<dbReference type="Pfam" id="PF25372">
    <property type="entry name" value="DUF7885"/>
    <property type="match status" value="1"/>
</dbReference>
<dbReference type="Gene3D" id="3.80.10.10">
    <property type="entry name" value="Ribonuclease Inhibitor"/>
    <property type="match status" value="2"/>
</dbReference>
<reference evidence="2" key="1">
    <citation type="submission" date="2020-06" db="EMBL/GenBank/DDBJ databases">
        <title>WGS assembly of Ceratodon purpureus strain R40.</title>
        <authorList>
            <person name="Carey S.B."/>
            <person name="Jenkins J."/>
            <person name="Shu S."/>
            <person name="Lovell J.T."/>
            <person name="Sreedasyam A."/>
            <person name="Maumus F."/>
            <person name="Tiley G.P."/>
            <person name="Fernandez-Pozo N."/>
            <person name="Barry K."/>
            <person name="Chen C."/>
            <person name="Wang M."/>
            <person name="Lipzen A."/>
            <person name="Daum C."/>
            <person name="Saski C.A."/>
            <person name="Payton A.C."/>
            <person name="Mcbreen J.C."/>
            <person name="Conrad R.E."/>
            <person name="Kollar L.M."/>
            <person name="Olsson S."/>
            <person name="Huttunen S."/>
            <person name="Landis J.B."/>
            <person name="Wickett N.J."/>
            <person name="Johnson M.G."/>
            <person name="Rensing S.A."/>
            <person name="Grimwood J."/>
            <person name="Schmutz J."/>
            <person name="Mcdaniel S.F."/>
        </authorList>
    </citation>
    <scope>NUCLEOTIDE SEQUENCE</scope>
    <source>
        <strain evidence="2">R40</strain>
    </source>
</reference>
<organism evidence="2 3">
    <name type="scientific">Ceratodon purpureus</name>
    <name type="common">Fire moss</name>
    <name type="synonym">Dicranum purpureum</name>
    <dbReference type="NCBI Taxonomy" id="3225"/>
    <lineage>
        <taxon>Eukaryota</taxon>
        <taxon>Viridiplantae</taxon>
        <taxon>Streptophyta</taxon>
        <taxon>Embryophyta</taxon>
        <taxon>Bryophyta</taxon>
        <taxon>Bryophytina</taxon>
        <taxon>Bryopsida</taxon>
        <taxon>Dicranidae</taxon>
        <taxon>Pseudoditrichales</taxon>
        <taxon>Ditrichaceae</taxon>
        <taxon>Ceratodon</taxon>
    </lineage>
</organism>
<name>A0A8T0I1I4_CERPU</name>
<accession>A0A8T0I1I4</accession>
<sequence>MQDHRGAKEDTMEDVKETAMEDAVEDANANAMEVVMGDAGLVSHMVQYLQSDVDRHCAALVCKVWNEAVAWSVHKLVLRTRASLQQLAVRFWHVTDLDLSQCTHQLEDRDLEVAAAAFLRLRVLRIGGVDGVQSFVTEVGLSSFADRCAELEEVEFSSLPGLEDPGVKALARRCGKLRVWRLEDCGSLGDEALEAIAGCRELQEISLKGEFKFTSSGLVVIGEKCAGLVKLELQLGAVNIELALKAVAQGCLRLSDVSLRFRARAGKLEDLARCSSLRSLAVESDQEERMDEAVVAIATANRNLTEFVCGNRLGDSAVISLIFKCPRLQKLHLDASNLTEGVLPCIQQCEFLTDLLLDNFESTGQGLAEIGLCGLDFRSFSLRFARGVRDMELQMLMDGNRHLEHLDLQGCFGPTAIGYSAIALCSRLRCLYLCGTTVDDLSLISIASGVTNLKELSIAKCGAITSMSAVTRFSTLEILALDHCSFVTDKELDVLSRKCPRITQLSLSFTRVTDVGLECLSKCQMLRSLRIPHCKGVLGPGLITIAKACGWFQHAVVSHRFRGSRAADILQQLCCTVRFEMDETALVPFGLFGFEGW</sequence>
<dbReference type="GO" id="GO:0031146">
    <property type="term" value="P:SCF-dependent proteasomal ubiquitin-dependent protein catabolic process"/>
    <property type="evidence" value="ECO:0007669"/>
    <property type="project" value="TreeGrafter"/>
</dbReference>
<dbReference type="InterPro" id="IPR032675">
    <property type="entry name" value="LRR_dom_sf"/>
</dbReference>
<dbReference type="SUPFAM" id="SSF52047">
    <property type="entry name" value="RNI-like"/>
    <property type="match status" value="1"/>
</dbReference>
<dbReference type="AlphaFoldDB" id="A0A8T0I1I4"/>
<proteinExistence type="predicted"/>
<dbReference type="Proteomes" id="UP000822688">
    <property type="component" value="Chromosome 5"/>
</dbReference>
<dbReference type="InterPro" id="IPR057207">
    <property type="entry name" value="FBXL15_LRR"/>
</dbReference>